<comment type="caution">
    <text evidence="2">The sequence shown here is derived from an EMBL/GenBank/DDBJ whole genome shotgun (WGS) entry which is preliminary data.</text>
</comment>
<sequence>MKTKKNEFGDITDRFNLKQHDSLLGQEVYKINKYFEKNSKIYTFKPKPLQISLNNAYINKKILFPKINKPKKNFNMKNNSKLNNVNSTRNYSKEMDSKLNTKFCVKPTNFYSLTNLPVKNSIIKEKNNNNFAPIFPIKGDTYEQTRKRLIRSQYNILKSINKTLKKQKNDHENKSNLLNEIYQCTEKFEAKINFETNFVSERSIFNKCNLWLKKYVKPDSYIKK</sequence>
<organism evidence="2 3">
    <name type="scientific">Intoshia linei</name>
    <dbReference type="NCBI Taxonomy" id="1819745"/>
    <lineage>
        <taxon>Eukaryota</taxon>
        <taxon>Metazoa</taxon>
        <taxon>Spiralia</taxon>
        <taxon>Lophotrochozoa</taxon>
        <taxon>Mesozoa</taxon>
        <taxon>Orthonectida</taxon>
        <taxon>Rhopaluridae</taxon>
        <taxon>Intoshia</taxon>
    </lineage>
</organism>
<feature type="coiled-coil region" evidence="1">
    <location>
        <begin position="154"/>
        <end position="181"/>
    </location>
</feature>
<proteinExistence type="predicted"/>
<evidence type="ECO:0000313" key="3">
    <source>
        <dbReference type="Proteomes" id="UP000078046"/>
    </source>
</evidence>
<keyword evidence="3" id="KW-1185">Reference proteome</keyword>
<reference evidence="2 3" key="1">
    <citation type="submission" date="2016-04" db="EMBL/GenBank/DDBJ databases">
        <title>The genome of Intoshia linei affirms orthonectids as highly simplified spiralians.</title>
        <authorList>
            <person name="Mikhailov K.V."/>
            <person name="Slusarev G.S."/>
            <person name="Nikitin M.A."/>
            <person name="Logacheva M.D."/>
            <person name="Penin A."/>
            <person name="Aleoshin V."/>
            <person name="Panchin Y.V."/>
        </authorList>
    </citation>
    <scope>NUCLEOTIDE SEQUENCE [LARGE SCALE GENOMIC DNA]</scope>
    <source>
        <strain evidence="2">Intl2013</strain>
        <tissue evidence="2">Whole animal</tissue>
    </source>
</reference>
<keyword evidence="1" id="KW-0175">Coiled coil</keyword>
<evidence type="ECO:0000256" key="1">
    <source>
        <dbReference type="SAM" id="Coils"/>
    </source>
</evidence>
<evidence type="ECO:0000313" key="2">
    <source>
        <dbReference type="EMBL" id="OAF66589.1"/>
    </source>
</evidence>
<protein>
    <submittedName>
        <fullName evidence="2">Uncharacterized protein</fullName>
    </submittedName>
</protein>
<dbReference type="AlphaFoldDB" id="A0A177AX66"/>
<gene>
    <name evidence="2" type="ORF">A3Q56_05689</name>
</gene>
<accession>A0A177AX66</accession>
<dbReference type="EMBL" id="LWCA01000887">
    <property type="protein sequence ID" value="OAF66589.1"/>
    <property type="molecule type" value="Genomic_DNA"/>
</dbReference>
<name>A0A177AX66_9BILA</name>
<dbReference type="Proteomes" id="UP000078046">
    <property type="component" value="Unassembled WGS sequence"/>
</dbReference>